<dbReference type="GO" id="GO:0030435">
    <property type="term" value="P:sporulation resulting in formation of a cellular spore"/>
    <property type="evidence" value="ECO:0007669"/>
    <property type="project" value="InterPro"/>
</dbReference>
<dbReference type="RefSeq" id="WP_132282708.1">
    <property type="nucleotide sequence ID" value="NZ_SMGQ01000013.1"/>
</dbReference>
<dbReference type="EMBL" id="SMGQ01000013">
    <property type="protein sequence ID" value="TCK92852.1"/>
    <property type="molecule type" value="Genomic_DNA"/>
</dbReference>
<reference evidence="2 3" key="1">
    <citation type="submission" date="2019-03" db="EMBL/GenBank/DDBJ databases">
        <title>Genomic Encyclopedia of Type Strains, Phase IV (KMG-IV): sequencing the most valuable type-strain genomes for metagenomic binning, comparative biology and taxonomic classification.</title>
        <authorList>
            <person name="Goeker M."/>
        </authorList>
    </citation>
    <scope>NUCLEOTIDE SEQUENCE [LARGE SCALE GENOMIC DNA]</scope>
    <source>
        <strain evidence="2 3">DSM 24176</strain>
    </source>
</reference>
<evidence type="ECO:0000313" key="2">
    <source>
        <dbReference type="EMBL" id="TCK92852.1"/>
    </source>
</evidence>
<dbReference type="Pfam" id="PF08486">
    <property type="entry name" value="SpoIID"/>
    <property type="match status" value="1"/>
</dbReference>
<dbReference type="InterPro" id="IPR013486">
    <property type="entry name" value="SpoIID/LytB"/>
</dbReference>
<dbReference type="Proteomes" id="UP000294545">
    <property type="component" value="Unassembled WGS sequence"/>
</dbReference>
<protein>
    <submittedName>
        <fullName evidence="2">Stage II sporulation protein D</fullName>
    </submittedName>
</protein>
<accession>A0A4R1MLV6</accession>
<keyword evidence="3" id="KW-1185">Reference proteome</keyword>
<dbReference type="PANTHER" id="PTHR30032">
    <property type="entry name" value="N-ACETYLMURAMOYL-L-ALANINE AMIDASE-RELATED"/>
    <property type="match status" value="1"/>
</dbReference>
<dbReference type="InterPro" id="IPR013693">
    <property type="entry name" value="SpoIID/LytB_N"/>
</dbReference>
<dbReference type="PANTHER" id="PTHR30032:SF4">
    <property type="entry name" value="AMIDASE ENHANCER"/>
    <property type="match status" value="1"/>
</dbReference>
<organism evidence="2 3">
    <name type="scientific">Natranaerovirga hydrolytica</name>
    <dbReference type="NCBI Taxonomy" id="680378"/>
    <lineage>
        <taxon>Bacteria</taxon>
        <taxon>Bacillati</taxon>
        <taxon>Bacillota</taxon>
        <taxon>Clostridia</taxon>
        <taxon>Lachnospirales</taxon>
        <taxon>Natranaerovirgaceae</taxon>
        <taxon>Natranaerovirga</taxon>
    </lineage>
</organism>
<evidence type="ECO:0000313" key="3">
    <source>
        <dbReference type="Proteomes" id="UP000294545"/>
    </source>
</evidence>
<name>A0A4R1MLV6_9FIRM</name>
<dbReference type="InterPro" id="IPR051922">
    <property type="entry name" value="Bact_Sporulation_Assoc"/>
</dbReference>
<dbReference type="OrthoDB" id="9794671at2"/>
<proteinExistence type="predicted"/>
<dbReference type="AlphaFoldDB" id="A0A4R1MLV6"/>
<feature type="domain" description="Sporulation stage II protein D amidase enhancer LytB N-terminal" evidence="1">
    <location>
        <begin position="214"/>
        <end position="306"/>
    </location>
</feature>
<evidence type="ECO:0000259" key="1">
    <source>
        <dbReference type="Pfam" id="PF08486"/>
    </source>
</evidence>
<gene>
    <name evidence="2" type="ORF">EDC19_2008</name>
</gene>
<dbReference type="NCBIfam" id="TIGR02669">
    <property type="entry name" value="SpoIID_LytB"/>
    <property type="match status" value="1"/>
</dbReference>
<sequence>MKKKISSLLIIMTLLIIPLVNHKMITLGHTSEDSVRVGLKAYYEQVPTIHIKNETIVVGYELEDLWQDEMVLESSTGFEFYPANEAYFISNEFVTKYNDAKEITEKLSYEGIEAFAGSVSLGMWKVYIPLDGFKEEDYSDVLNRIDGKYGVTYHQGSDNKYRVRMNASEYSIIFENSFDHPQFITTDASEGINVLDLGTRQYRGKIEIGRYGKEGITAINILPIEEYLYGVVPGEIIPSWPMESLKAQAVAARTYAMYYKDVAPKYGNEPYTLCDTTNSQVYYGYSSENENTNKAIDRTKGEMVYYNHSIIPTYFFSTSGGHTENSENVWSATVPYLTGVPDIYELEPERRPWVKVHTSESIEEALNRYNVNIGTVLDIEVDGMSNAGRVMTLNIIGSEGDYAINKETIRVWLGLNSRKFKLVKENTPEHTIVNVQNSHNKDLKLADDLYVINGNGEVNKVMDAEEQFIILSGTNIDNYPTLQSDNGEFIFVGQGWGHGVGLSQSGAKGMALHGYTYKEILEYYYTGTQVK</sequence>
<comment type="caution">
    <text evidence="2">The sequence shown here is derived from an EMBL/GenBank/DDBJ whole genome shotgun (WGS) entry which is preliminary data.</text>
</comment>
<dbReference type="GO" id="GO:0030288">
    <property type="term" value="C:outer membrane-bounded periplasmic space"/>
    <property type="evidence" value="ECO:0007669"/>
    <property type="project" value="TreeGrafter"/>
</dbReference>